<keyword evidence="1" id="KW-0812">Transmembrane</keyword>
<name>A0A239H338_9ACTN</name>
<accession>A0A239H338</accession>
<gene>
    <name evidence="2" type="ORF">SAMN05216276_101563</name>
</gene>
<protein>
    <submittedName>
        <fullName evidence="2">Uncharacterized protein</fullName>
    </submittedName>
</protein>
<dbReference type="EMBL" id="FZOD01000015">
    <property type="protein sequence ID" value="SNS75565.1"/>
    <property type="molecule type" value="Genomic_DNA"/>
</dbReference>
<keyword evidence="1" id="KW-1133">Transmembrane helix</keyword>
<feature type="transmembrane region" description="Helical" evidence="1">
    <location>
        <begin position="41"/>
        <end position="65"/>
    </location>
</feature>
<keyword evidence="3" id="KW-1185">Reference proteome</keyword>
<organism evidence="2 3">
    <name type="scientific">Streptosporangium subroseum</name>
    <dbReference type="NCBI Taxonomy" id="106412"/>
    <lineage>
        <taxon>Bacteria</taxon>
        <taxon>Bacillati</taxon>
        <taxon>Actinomycetota</taxon>
        <taxon>Actinomycetes</taxon>
        <taxon>Streptosporangiales</taxon>
        <taxon>Streptosporangiaceae</taxon>
        <taxon>Streptosporangium</taxon>
    </lineage>
</organism>
<evidence type="ECO:0000313" key="3">
    <source>
        <dbReference type="Proteomes" id="UP000198282"/>
    </source>
</evidence>
<proteinExistence type="predicted"/>
<keyword evidence="1" id="KW-0472">Membrane</keyword>
<reference evidence="2 3" key="1">
    <citation type="submission" date="2017-06" db="EMBL/GenBank/DDBJ databases">
        <authorList>
            <person name="Kim H.J."/>
            <person name="Triplett B.A."/>
        </authorList>
    </citation>
    <scope>NUCLEOTIDE SEQUENCE [LARGE SCALE GENOMIC DNA]</scope>
    <source>
        <strain evidence="2 3">CGMCC 4.2132</strain>
    </source>
</reference>
<dbReference type="Proteomes" id="UP000198282">
    <property type="component" value="Unassembled WGS sequence"/>
</dbReference>
<sequence>MRKRAFFFLPVVMYAIAAALMGMESMVRTQYQVSPYEQWSVLGWLGFAVLVLAMLVSLGLAVWMVHTANVERDQRELAQGDFSEASRNAWAAAGRWLARH</sequence>
<dbReference type="RefSeq" id="WP_089208356.1">
    <property type="nucleotide sequence ID" value="NZ_FZOD01000015.1"/>
</dbReference>
<evidence type="ECO:0000256" key="1">
    <source>
        <dbReference type="SAM" id="Phobius"/>
    </source>
</evidence>
<evidence type="ECO:0000313" key="2">
    <source>
        <dbReference type="EMBL" id="SNS75565.1"/>
    </source>
</evidence>
<dbReference type="AlphaFoldDB" id="A0A239H338"/>